<dbReference type="STRING" id="210143.A0A1R3HR20"/>
<dbReference type="OrthoDB" id="941679at2759"/>
<dbReference type="InterPro" id="IPR017853">
    <property type="entry name" value="GH"/>
</dbReference>
<protein>
    <recommendedName>
        <fullName evidence="3">glucan endo-1,3-beta-D-glucosidase</fullName>
        <ecNumber evidence="3">3.2.1.39</ecNumber>
    </recommendedName>
</protein>
<dbReference type="PANTHER" id="PTHR32227">
    <property type="entry name" value="GLUCAN ENDO-1,3-BETA-GLUCOSIDASE BG1-RELATED-RELATED"/>
    <property type="match status" value="1"/>
</dbReference>
<organism evidence="9 10">
    <name type="scientific">Corchorus capsularis</name>
    <name type="common">Jute</name>
    <dbReference type="NCBI Taxonomy" id="210143"/>
    <lineage>
        <taxon>Eukaryota</taxon>
        <taxon>Viridiplantae</taxon>
        <taxon>Streptophyta</taxon>
        <taxon>Embryophyta</taxon>
        <taxon>Tracheophyta</taxon>
        <taxon>Spermatophyta</taxon>
        <taxon>Magnoliopsida</taxon>
        <taxon>eudicotyledons</taxon>
        <taxon>Gunneridae</taxon>
        <taxon>Pentapetalae</taxon>
        <taxon>rosids</taxon>
        <taxon>malvids</taxon>
        <taxon>Malvales</taxon>
        <taxon>Malvaceae</taxon>
        <taxon>Grewioideae</taxon>
        <taxon>Apeibeae</taxon>
        <taxon>Corchorus</taxon>
    </lineage>
</organism>
<proteinExistence type="inferred from homology"/>
<dbReference type="Gene3D" id="3.20.20.80">
    <property type="entry name" value="Glycosidases"/>
    <property type="match status" value="1"/>
</dbReference>
<gene>
    <name evidence="9" type="ORF">CCACVL1_17566</name>
</gene>
<keyword evidence="10" id="KW-1185">Reference proteome</keyword>
<comment type="catalytic activity">
    <reaction evidence="1">
        <text>Hydrolysis of (1-&gt;3)-beta-D-glucosidic linkages in (1-&gt;3)-beta-D-glucans.</text>
        <dbReference type="EC" id="3.2.1.39"/>
    </reaction>
</comment>
<dbReference type="GO" id="GO:0042973">
    <property type="term" value="F:glucan endo-1,3-beta-D-glucosidase activity"/>
    <property type="evidence" value="ECO:0007669"/>
    <property type="project" value="UniProtKB-EC"/>
</dbReference>
<evidence type="ECO:0000256" key="1">
    <source>
        <dbReference type="ARBA" id="ARBA00000382"/>
    </source>
</evidence>
<dbReference type="InterPro" id="IPR044965">
    <property type="entry name" value="Glyco_hydro_17_plant"/>
</dbReference>
<feature type="signal peptide" evidence="8">
    <location>
        <begin position="1"/>
        <end position="27"/>
    </location>
</feature>
<dbReference type="FunFam" id="3.20.20.80:FF:000010">
    <property type="entry name" value="glucan endo-1,3-beta-glucosidase, basic"/>
    <property type="match status" value="1"/>
</dbReference>
<dbReference type="EC" id="3.2.1.39" evidence="3"/>
<dbReference type="Gramene" id="OMO72839">
    <property type="protein sequence ID" value="OMO72839"/>
    <property type="gene ID" value="CCACVL1_17566"/>
</dbReference>
<reference evidence="9 10" key="1">
    <citation type="submission" date="2013-09" db="EMBL/GenBank/DDBJ databases">
        <title>Corchorus capsularis genome sequencing.</title>
        <authorList>
            <person name="Alam M."/>
            <person name="Haque M.S."/>
            <person name="Islam M.S."/>
            <person name="Emdad E.M."/>
            <person name="Islam M.M."/>
            <person name="Ahmed B."/>
            <person name="Halim A."/>
            <person name="Hossen Q.M.M."/>
            <person name="Hossain M.Z."/>
            <person name="Ahmed R."/>
            <person name="Khan M.M."/>
            <person name="Islam R."/>
            <person name="Rashid M.M."/>
            <person name="Khan S.A."/>
            <person name="Rahman M.S."/>
            <person name="Alam M."/>
        </authorList>
    </citation>
    <scope>NUCLEOTIDE SEQUENCE [LARGE SCALE GENOMIC DNA]</scope>
    <source>
        <strain evidence="10">cv. CVL-1</strain>
        <tissue evidence="9">Whole seedling</tissue>
    </source>
</reference>
<evidence type="ECO:0000256" key="4">
    <source>
        <dbReference type="ARBA" id="ARBA00022801"/>
    </source>
</evidence>
<evidence type="ECO:0000256" key="5">
    <source>
        <dbReference type="ARBA" id="ARBA00023295"/>
    </source>
</evidence>
<name>A0A1R3HR20_COCAP</name>
<accession>A0A1R3HR20</accession>
<evidence type="ECO:0000256" key="3">
    <source>
        <dbReference type="ARBA" id="ARBA00012780"/>
    </source>
</evidence>
<keyword evidence="4 7" id="KW-0378">Hydrolase</keyword>
<dbReference type="Proteomes" id="UP000188268">
    <property type="component" value="Unassembled WGS sequence"/>
</dbReference>
<feature type="chain" id="PRO_5012300297" description="glucan endo-1,3-beta-D-glucosidase" evidence="8">
    <location>
        <begin position="28"/>
        <end position="339"/>
    </location>
</feature>
<keyword evidence="8" id="KW-0732">Signal</keyword>
<dbReference type="OMA" id="AIKWITI"/>
<dbReference type="PROSITE" id="PS00587">
    <property type="entry name" value="GLYCOSYL_HYDROL_F17"/>
    <property type="match status" value="1"/>
</dbReference>
<dbReference type="AlphaFoldDB" id="A0A1R3HR20"/>
<dbReference type="EMBL" id="AWWV01011332">
    <property type="protein sequence ID" value="OMO72839.1"/>
    <property type="molecule type" value="Genomic_DNA"/>
</dbReference>
<evidence type="ECO:0000256" key="2">
    <source>
        <dbReference type="ARBA" id="ARBA00008773"/>
    </source>
</evidence>
<dbReference type="GO" id="GO:0005975">
    <property type="term" value="P:carbohydrate metabolic process"/>
    <property type="evidence" value="ECO:0007669"/>
    <property type="project" value="InterPro"/>
</dbReference>
<dbReference type="SUPFAM" id="SSF51445">
    <property type="entry name" value="(Trans)glycosidases"/>
    <property type="match status" value="1"/>
</dbReference>
<evidence type="ECO:0000313" key="10">
    <source>
        <dbReference type="Proteomes" id="UP000188268"/>
    </source>
</evidence>
<dbReference type="InterPro" id="IPR000490">
    <property type="entry name" value="Glyco_hydro_17"/>
</dbReference>
<sequence length="339" mass="36693">MGPTPTLAQLFISALLLSTQLLSLADAGSIGVCYGLNGNNLPPPPEVISLYKTSKIGSLRLYQPYPEVLQALKGSGLSVTMGPRNEDIASFAASQDAANSWVNTNIVPYKADVNFKYINIGNEVIPGDIGPNVPAAMNNIRNALITAGLPDVKVTTVLPMNALGASYPPSAGAFTADVTATMTAVAGILAQQDAPLMINVYPYFPYSSDPSHISPEYVFFNATSAVVTDGSFQYFNIFDAMVDAFNAALEKINFGNVKLLVAETGWPTMGNLPYTSPANAQTYNSKVRDHVTQKGTPRRSSYIMDLFFFAMFNENLKAGEVEQNFGFFFPNKQPVYQFW</sequence>
<evidence type="ECO:0000256" key="6">
    <source>
        <dbReference type="RuleBase" id="RU004335"/>
    </source>
</evidence>
<comment type="caution">
    <text evidence="9">The sequence shown here is derived from an EMBL/GenBank/DDBJ whole genome shotgun (WGS) entry which is preliminary data.</text>
</comment>
<comment type="similarity">
    <text evidence="2 6">Belongs to the glycosyl hydrolase 17 family.</text>
</comment>
<dbReference type="Pfam" id="PF00332">
    <property type="entry name" value="Glyco_hydro_17"/>
    <property type="match status" value="1"/>
</dbReference>
<keyword evidence="5 7" id="KW-0326">Glycosidase</keyword>
<evidence type="ECO:0000256" key="8">
    <source>
        <dbReference type="SAM" id="SignalP"/>
    </source>
</evidence>
<evidence type="ECO:0000256" key="7">
    <source>
        <dbReference type="RuleBase" id="RU004336"/>
    </source>
</evidence>
<evidence type="ECO:0000313" key="9">
    <source>
        <dbReference type="EMBL" id="OMO72839.1"/>
    </source>
</evidence>